<dbReference type="PIRSF" id="PIRSF000109">
    <property type="entry name" value="6PGD"/>
    <property type="match status" value="1"/>
</dbReference>
<evidence type="ECO:0000256" key="6">
    <source>
        <dbReference type="PIRNR" id="PIRNR000109"/>
    </source>
</evidence>
<evidence type="ECO:0000256" key="4">
    <source>
        <dbReference type="ARBA" id="ARBA00023064"/>
    </source>
</evidence>
<evidence type="ECO:0000256" key="5">
    <source>
        <dbReference type="ARBA" id="ARBA00023126"/>
    </source>
</evidence>
<dbReference type="PANTHER" id="PTHR11811">
    <property type="entry name" value="6-PHOSPHOGLUCONATE DEHYDROGENASE"/>
    <property type="match status" value="1"/>
</dbReference>
<dbReference type="InterPro" id="IPR006115">
    <property type="entry name" value="6PGDH_NADP-bd"/>
</dbReference>
<dbReference type="InterPro" id="IPR013328">
    <property type="entry name" value="6PGD_dom2"/>
</dbReference>
<reference evidence="8 9" key="1">
    <citation type="submission" date="2024-07" db="EMBL/GenBank/DDBJ databases">
        <title>Draft sequence of the Neodothiora populina.</title>
        <authorList>
            <person name="Drown D.D."/>
            <person name="Schuette U.S."/>
            <person name="Buechlein A.B."/>
            <person name="Rusch D.R."/>
            <person name="Winton L.W."/>
            <person name="Adams G.A."/>
        </authorList>
    </citation>
    <scope>NUCLEOTIDE SEQUENCE [LARGE SCALE GENOMIC DNA]</scope>
    <source>
        <strain evidence="8 9">CPC 39397</strain>
    </source>
</reference>
<evidence type="ECO:0000256" key="1">
    <source>
        <dbReference type="ARBA" id="ARBA00004874"/>
    </source>
</evidence>
<protein>
    <recommendedName>
        <fullName evidence="6">6-phosphogluconate dehydrogenase, decarboxylating</fullName>
        <ecNumber evidence="6">1.1.1.44</ecNumber>
    </recommendedName>
</protein>
<keyword evidence="9" id="KW-1185">Reference proteome</keyword>
<evidence type="ECO:0000256" key="2">
    <source>
        <dbReference type="ARBA" id="ARBA00008419"/>
    </source>
</evidence>
<dbReference type="SMART" id="SM01350">
    <property type="entry name" value="6PGD"/>
    <property type="match status" value="1"/>
</dbReference>
<keyword evidence="6" id="KW-0521">NADP</keyword>
<evidence type="ECO:0000313" key="8">
    <source>
        <dbReference type="EMBL" id="KAL1297485.1"/>
    </source>
</evidence>
<dbReference type="InterPro" id="IPR006114">
    <property type="entry name" value="6PGDH_C"/>
</dbReference>
<dbReference type="InterPro" id="IPR006183">
    <property type="entry name" value="Pgluconate_DH"/>
</dbReference>
<organism evidence="8 9">
    <name type="scientific">Neodothiora populina</name>
    <dbReference type="NCBI Taxonomy" id="2781224"/>
    <lineage>
        <taxon>Eukaryota</taxon>
        <taxon>Fungi</taxon>
        <taxon>Dikarya</taxon>
        <taxon>Ascomycota</taxon>
        <taxon>Pezizomycotina</taxon>
        <taxon>Dothideomycetes</taxon>
        <taxon>Dothideomycetidae</taxon>
        <taxon>Dothideales</taxon>
        <taxon>Dothioraceae</taxon>
        <taxon>Neodothiora</taxon>
    </lineage>
</organism>
<dbReference type="GeneID" id="95978706"/>
<dbReference type="PRINTS" id="PR00076">
    <property type="entry name" value="6PGDHDRGNASE"/>
</dbReference>
<dbReference type="InterPro" id="IPR006113">
    <property type="entry name" value="6PGDH_Gnd/GntZ"/>
</dbReference>
<accession>A0ABR3P5C3</accession>
<feature type="domain" description="6-phosphogluconate dehydrogenase C-terminal" evidence="7">
    <location>
        <begin position="200"/>
        <end position="505"/>
    </location>
</feature>
<comment type="subunit">
    <text evidence="6">Homodimer.</text>
</comment>
<dbReference type="Gene3D" id="3.40.50.720">
    <property type="entry name" value="NAD(P)-binding Rossmann-like Domain"/>
    <property type="match status" value="1"/>
</dbReference>
<dbReference type="SUPFAM" id="SSF48179">
    <property type="entry name" value="6-phosphogluconate dehydrogenase C-terminal domain-like"/>
    <property type="match status" value="1"/>
</dbReference>
<evidence type="ECO:0000259" key="7">
    <source>
        <dbReference type="SMART" id="SM01350"/>
    </source>
</evidence>
<evidence type="ECO:0000313" key="9">
    <source>
        <dbReference type="Proteomes" id="UP001562354"/>
    </source>
</evidence>
<comment type="caution">
    <text evidence="8">The sequence shown here is derived from an EMBL/GenBank/DDBJ whole genome shotgun (WGS) entry which is preliminary data.</text>
</comment>
<dbReference type="InterPro" id="IPR036291">
    <property type="entry name" value="NAD(P)-bd_dom_sf"/>
</dbReference>
<comment type="function">
    <text evidence="6">Catalyzes the oxidative decarboxylation of 6-phosphogluconate to ribulose 5-phosphate and CO(2), with concomitant reduction of NADP to NADPH.</text>
</comment>
<dbReference type="Gene3D" id="1.20.5.320">
    <property type="entry name" value="6-Phosphogluconate Dehydrogenase, domain 3"/>
    <property type="match status" value="1"/>
</dbReference>
<keyword evidence="5 6" id="KW-0570">Pentose shunt</keyword>
<dbReference type="RefSeq" id="XP_069197167.1">
    <property type="nucleotide sequence ID" value="XM_069344730.1"/>
</dbReference>
<proteinExistence type="inferred from homology"/>
<gene>
    <name evidence="8" type="ORF">AAFC00_005006</name>
</gene>
<name>A0ABR3P5C3_9PEZI</name>
<comment type="similarity">
    <text evidence="2 6">Belongs to the 6-phosphogluconate dehydrogenase family.</text>
</comment>
<sequence length="508" mass="54673">MVHLTSNDFSNGNGHLPQTIEKIGVIGTGVMGSMFALLLASNGITVSIHDRSEQSMQNTAAKAKESGLSDKIIVCKDYDTLCSSLGSPKVFIFSLPHGGPGNGVVQTLAPHLQAGDIVVDASNEDYRVTQKRQSMLEPNGVHYVGMGISGGFNGARYGPAMMPGGSTASVSLLLPLLQKIAARDPQGRPCVAHIGQGGSGHYVKMIHNGIEHGIMSALAEAYELMTCVGMDGDAIGSMFDSWCAEGPLKNNFLVEISGPICRTKNSKGGFLLSDIRDAVVQDANESEGTGVWANEEAITAHVPAPSLAAAHNFRLASSDMSLRATIKPYIGVLETEQMYPREKQKAAFLDKLHDAVYASVLACFAQGLDLMARADEREGWNIDFASVINVWRAGCIIRSDYITDILERHYSASTKKVHPLCGEDVSRDLRRCMPALKSVVIAGLEVNAHLPCLGASLEYLKYMSCETLPTNFMEAQLDCFGAHGYDLKTEPVRRFAKGPHHSDWSVSA</sequence>
<dbReference type="EMBL" id="JBFMKM010000016">
    <property type="protein sequence ID" value="KAL1297485.1"/>
    <property type="molecule type" value="Genomic_DNA"/>
</dbReference>
<dbReference type="Gene3D" id="1.10.1040.10">
    <property type="entry name" value="N-(1-d-carboxylethyl)-l-norvaline Dehydrogenase, domain 2"/>
    <property type="match status" value="1"/>
</dbReference>
<dbReference type="Proteomes" id="UP001562354">
    <property type="component" value="Unassembled WGS sequence"/>
</dbReference>
<comment type="pathway">
    <text evidence="1 6">Carbohydrate degradation; pentose phosphate pathway; D-ribulose 5-phosphate from D-glucose 6-phosphate (oxidative stage): step 3/3.</text>
</comment>
<keyword evidence="3 6" id="KW-0560">Oxidoreductase</keyword>
<evidence type="ECO:0000256" key="3">
    <source>
        <dbReference type="ARBA" id="ARBA00023002"/>
    </source>
</evidence>
<comment type="catalytic activity">
    <reaction evidence="6">
        <text>6-phospho-D-gluconate + NADP(+) = D-ribulose 5-phosphate + CO2 + NADPH</text>
        <dbReference type="Rhea" id="RHEA:10116"/>
        <dbReference type="ChEBI" id="CHEBI:16526"/>
        <dbReference type="ChEBI" id="CHEBI:57783"/>
        <dbReference type="ChEBI" id="CHEBI:58121"/>
        <dbReference type="ChEBI" id="CHEBI:58349"/>
        <dbReference type="ChEBI" id="CHEBI:58759"/>
        <dbReference type="EC" id="1.1.1.44"/>
    </reaction>
</comment>
<dbReference type="InterPro" id="IPR008927">
    <property type="entry name" value="6-PGluconate_DH-like_C_sf"/>
</dbReference>
<dbReference type="Pfam" id="PF03446">
    <property type="entry name" value="NAD_binding_2"/>
    <property type="match status" value="1"/>
</dbReference>
<dbReference type="Pfam" id="PF00393">
    <property type="entry name" value="6PGD"/>
    <property type="match status" value="1"/>
</dbReference>
<dbReference type="SUPFAM" id="SSF51735">
    <property type="entry name" value="NAD(P)-binding Rossmann-fold domains"/>
    <property type="match status" value="1"/>
</dbReference>
<dbReference type="EC" id="1.1.1.44" evidence="6"/>
<keyword evidence="4" id="KW-0311">Gluconate utilization</keyword>